<dbReference type="EMBL" id="CAJOBC010001071">
    <property type="protein sequence ID" value="CAF3652950.1"/>
    <property type="molecule type" value="Genomic_DNA"/>
</dbReference>
<dbReference type="PANTHER" id="PTHR47767:SF2">
    <property type="entry name" value="GPS DOMAIN-CONTAINING PROTEIN"/>
    <property type="match status" value="1"/>
</dbReference>
<evidence type="ECO:0000259" key="8">
    <source>
        <dbReference type="PROSITE" id="PS50221"/>
    </source>
</evidence>
<feature type="transmembrane region" description="Helical" evidence="7">
    <location>
        <begin position="633"/>
        <end position="659"/>
    </location>
</feature>
<evidence type="ECO:0000256" key="4">
    <source>
        <dbReference type="ARBA" id="ARBA00023136"/>
    </source>
</evidence>
<evidence type="ECO:0000256" key="2">
    <source>
        <dbReference type="ARBA" id="ARBA00022692"/>
    </source>
</evidence>
<accession>A0A813XAH8</accession>
<evidence type="ECO:0000256" key="7">
    <source>
        <dbReference type="SAM" id="Phobius"/>
    </source>
</evidence>
<comment type="subcellular location">
    <subcellularLocation>
        <location evidence="1">Membrane</location>
    </subcellularLocation>
</comment>
<dbReference type="GO" id="GO:0016020">
    <property type="term" value="C:membrane"/>
    <property type="evidence" value="ECO:0007669"/>
    <property type="project" value="UniProtKB-SubCell"/>
</dbReference>
<dbReference type="Proteomes" id="UP000681722">
    <property type="component" value="Unassembled WGS sequence"/>
</dbReference>
<keyword evidence="3 7" id="KW-1133">Transmembrane helix</keyword>
<dbReference type="PANTHER" id="PTHR47767">
    <property type="entry name" value="ADHESION G PROTEIN-COUPLED RECEPTOR G7"/>
    <property type="match status" value="1"/>
</dbReference>
<keyword evidence="4 7" id="KW-0472">Membrane</keyword>
<feature type="transmembrane region" description="Helical" evidence="7">
    <location>
        <begin position="679"/>
        <end position="699"/>
    </location>
</feature>
<feature type="domain" description="GAIN-B" evidence="8">
    <location>
        <begin position="282"/>
        <end position="458"/>
    </location>
</feature>
<evidence type="ECO:0000313" key="11">
    <source>
        <dbReference type="Proteomes" id="UP000663829"/>
    </source>
</evidence>
<evidence type="ECO:0000256" key="3">
    <source>
        <dbReference type="ARBA" id="ARBA00022989"/>
    </source>
</evidence>
<feature type="transmembrane region" description="Helical" evidence="7">
    <location>
        <begin position="471"/>
        <end position="495"/>
    </location>
</feature>
<evidence type="ECO:0000313" key="9">
    <source>
        <dbReference type="EMBL" id="CAF0865440.1"/>
    </source>
</evidence>
<organism evidence="9 11">
    <name type="scientific">Didymodactylos carnosus</name>
    <dbReference type="NCBI Taxonomy" id="1234261"/>
    <lineage>
        <taxon>Eukaryota</taxon>
        <taxon>Metazoa</taxon>
        <taxon>Spiralia</taxon>
        <taxon>Gnathifera</taxon>
        <taxon>Rotifera</taxon>
        <taxon>Eurotatoria</taxon>
        <taxon>Bdelloidea</taxon>
        <taxon>Philodinida</taxon>
        <taxon>Philodinidae</taxon>
        <taxon>Didymodactylos</taxon>
    </lineage>
</organism>
<feature type="compositionally biased region" description="Low complexity" evidence="6">
    <location>
        <begin position="75"/>
        <end position="164"/>
    </location>
</feature>
<keyword evidence="2 7" id="KW-0812">Transmembrane</keyword>
<proteinExistence type="predicted"/>
<feature type="transmembrane region" description="Helical" evidence="7">
    <location>
        <begin position="507"/>
        <end position="530"/>
    </location>
</feature>
<feature type="transmembrane region" description="Helical" evidence="7">
    <location>
        <begin position="550"/>
        <end position="576"/>
    </location>
</feature>
<dbReference type="PROSITE" id="PS50221">
    <property type="entry name" value="GAIN_B"/>
    <property type="match status" value="1"/>
</dbReference>
<gene>
    <name evidence="9" type="ORF">GPM918_LOCUS6812</name>
    <name evidence="10" type="ORF">SRO942_LOCUS6812</name>
</gene>
<dbReference type="Proteomes" id="UP000663829">
    <property type="component" value="Unassembled WGS sequence"/>
</dbReference>
<dbReference type="Gene3D" id="1.20.1070.10">
    <property type="entry name" value="Rhodopsin 7-helix transmembrane proteins"/>
    <property type="match status" value="1"/>
</dbReference>
<dbReference type="OrthoDB" id="10040049at2759"/>
<dbReference type="InterPro" id="IPR046338">
    <property type="entry name" value="GAIN_dom_sf"/>
</dbReference>
<feature type="compositionally biased region" description="Polar residues" evidence="6">
    <location>
        <begin position="47"/>
        <end position="74"/>
    </location>
</feature>
<feature type="transmembrane region" description="Helical" evidence="7">
    <location>
        <begin position="711"/>
        <end position="733"/>
    </location>
</feature>
<dbReference type="Gene3D" id="2.60.220.50">
    <property type="match status" value="1"/>
</dbReference>
<feature type="transmembrane region" description="Helical" evidence="7">
    <location>
        <begin position="588"/>
        <end position="609"/>
    </location>
</feature>
<dbReference type="Pfam" id="PF01825">
    <property type="entry name" value="GPS"/>
    <property type="match status" value="1"/>
</dbReference>
<dbReference type="EMBL" id="CAJNOQ010001071">
    <property type="protein sequence ID" value="CAF0865440.1"/>
    <property type="molecule type" value="Genomic_DNA"/>
</dbReference>
<sequence>MRRQLGIYTTADTSHEDTTEVSTMGTLSTIIASSITDPISRTHHSLDSTSPDFRSGTSPMHQSTNTAHSIQSSDLSTSASTITTSTTTLMPSTITPSTTTLMPSTSTITTSTTTLMPSTITTSTTTLMPSTITPSTTTLMPSTTTLMPSTSTTTLMPSTSTITTSTTTLMPSTITTSTTTLMPSTTTLMPSTSTTTLMPSTSLNVCPDGINPSTSNCTLIDNAKNASYNEIISYDSNSNTSMDTMSLVEAIDDYLFIASKNASSNTILHPTILDNVFNSINISINISSSQSYLMSVNPNNEKIIGAYFNSITYGSPLNQSTNFASIISSSVVAATIDDTYLNSISLLKMLIIYTPNDYLKINDSGKKNLASSIIIADLTSNNKNLSSGIPITLYFTIRYPQNITSNSLFYCSYWEVTNNSWSQDGCNYIGYNQTLATHVCWCNHMTTFALLWLPSSDTDNVQWTVRDYISMAFQALSILCFLGLIIHCIVTCSCFRNNIMDFQPNDLLPLISSGSTMILFIFYLALGITVHQRQDISLSETKCFSTASVLMFLVYFWLLFMFCCKTSIGYFNYYYFVHLFLLPTLKPLCILLLTSFIISIAGVSFAAGFNSNSNYNISMLYPRKICWFTKGVLYYYLTVPVSVFCVLNLITIVLVAKHLIAYARRANTPRQTYERRKRVILILLSSCVTQSIGWLFGPFLADISEPAGSVFAWIFVICNALEGLWSVLLYILIRQQRAADAKRLFHIVRDTELDKSTVLLRPQRNAIRERNFMDLASHTDVIYPIQEIDCTDGPAISVYKHD</sequence>
<evidence type="ECO:0000256" key="5">
    <source>
        <dbReference type="ARBA" id="ARBA00023157"/>
    </source>
</evidence>
<evidence type="ECO:0000256" key="6">
    <source>
        <dbReference type="SAM" id="MobiDB-lite"/>
    </source>
</evidence>
<dbReference type="InterPro" id="IPR057244">
    <property type="entry name" value="GAIN_B"/>
</dbReference>
<name>A0A813XAH8_9BILA</name>
<evidence type="ECO:0000313" key="10">
    <source>
        <dbReference type="EMBL" id="CAF3652950.1"/>
    </source>
</evidence>
<dbReference type="AlphaFoldDB" id="A0A813XAH8"/>
<protein>
    <recommendedName>
        <fullName evidence="8">GAIN-B domain-containing protein</fullName>
    </recommendedName>
</protein>
<reference evidence="9" key="1">
    <citation type="submission" date="2021-02" db="EMBL/GenBank/DDBJ databases">
        <authorList>
            <person name="Nowell W R."/>
        </authorList>
    </citation>
    <scope>NUCLEOTIDE SEQUENCE</scope>
</reference>
<feature type="region of interest" description="Disordered" evidence="6">
    <location>
        <begin position="1"/>
        <end position="21"/>
    </location>
</feature>
<evidence type="ECO:0000256" key="1">
    <source>
        <dbReference type="ARBA" id="ARBA00004370"/>
    </source>
</evidence>
<comment type="caution">
    <text evidence="9">The sequence shown here is derived from an EMBL/GenBank/DDBJ whole genome shotgun (WGS) entry which is preliminary data.</text>
</comment>
<keyword evidence="5" id="KW-1015">Disulfide bond</keyword>
<keyword evidence="11" id="KW-1185">Reference proteome</keyword>
<feature type="region of interest" description="Disordered" evidence="6">
    <location>
        <begin position="40"/>
        <end position="164"/>
    </location>
</feature>
<dbReference type="InterPro" id="IPR000203">
    <property type="entry name" value="GPS"/>
</dbReference>
<dbReference type="InterPro" id="IPR053066">
    <property type="entry name" value="ADGR_G7"/>
</dbReference>